<feature type="region of interest" description="Disordered" evidence="6">
    <location>
        <begin position="122"/>
        <end position="180"/>
    </location>
</feature>
<evidence type="ECO:0000256" key="2">
    <source>
        <dbReference type="ARBA" id="ARBA00015915"/>
    </source>
</evidence>
<dbReference type="AlphaFoldDB" id="A0A238L4X3"/>
<evidence type="ECO:0000313" key="9">
    <source>
        <dbReference type="Proteomes" id="UP000220836"/>
    </source>
</evidence>
<feature type="compositionally biased region" description="Basic and acidic residues" evidence="6">
    <location>
        <begin position="133"/>
        <end position="170"/>
    </location>
</feature>
<dbReference type="InterPro" id="IPR006127">
    <property type="entry name" value="ZnuA-like"/>
</dbReference>
<accession>A0A238L4X3</accession>
<dbReference type="PANTHER" id="PTHR42953:SF3">
    <property type="entry name" value="HIGH-AFFINITY ZINC UPTAKE SYSTEM PROTEIN ZNUA"/>
    <property type="match status" value="1"/>
</dbReference>
<name>A0A238L4X3_9RHOB</name>
<dbReference type="InterPro" id="IPR050492">
    <property type="entry name" value="Bact_metal-bind_prot9"/>
</dbReference>
<dbReference type="Proteomes" id="UP000220836">
    <property type="component" value="Unassembled WGS sequence"/>
</dbReference>
<dbReference type="RefSeq" id="WP_097806904.1">
    <property type="nucleotide sequence ID" value="NZ_FXYH01000027.1"/>
</dbReference>
<dbReference type="PANTHER" id="PTHR42953">
    <property type="entry name" value="HIGH-AFFINITY ZINC UPTAKE SYSTEM PROTEIN ZNUA-RELATED"/>
    <property type="match status" value="1"/>
</dbReference>
<dbReference type="EMBL" id="FXYH01000027">
    <property type="protein sequence ID" value="SMX50124.1"/>
    <property type="molecule type" value="Genomic_DNA"/>
</dbReference>
<feature type="chain" id="PRO_5012421241" description="High-affinity zinc uptake system protein ZnuA" evidence="7">
    <location>
        <begin position="20"/>
        <end position="348"/>
    </location>
</feature>
<keyword evidence="5" id="KW-0862">Zinc</keyword>
<feature type="signal peptide" evidence="7">
    <location>
        <begin position="1"/>
        <end position="19"/>
    </location>
</feature>
<organism evidence="8 9">
    <name type="scientific">Pelagimonas varians</name>
    <dbReference type="NCBI Taxonomy" id="696760"/>
    <lineage>
        <taxon>Bacteria</taxon>
        <taxon>Pseudomonadati</taxon>
        <taxon>Pseudomonadota</taxon>
        <taxon>Alphaproteobacteria</taxon>
        <taxon>Rhodobacterales</taxon>
        <taxon>Roseobacteraceae</taxon>
        <taxon>Pelagimonas</taxon>
    </lineage>
</organism>
<dbReference type="Gene3D" id="3.40.50.1980">
    <property type="entry name" value="Nitrogenase molybdenum iron protein domain"/>
    <property type="match status" value="3"/>
</dbReference>
<proteinExistence type="inferred from homology"/>
<dbReference type="Pfam" id="PF01297">
    <property type="entry name" value="ZnuA"/>
    <property type="match status" value="1"/>
</dbReference>
<gene>
    <name evidence="8" type="primary">znuA</name>
    <name evidence="8" type="ORF">PEV8663_04497</name>
</gene>
<keyword evidence="5" id="KW-0864">Zinc transport</keyword>
<keyword evidence="4 7" id="KW-0732">Signal</keyword>
<comment type="similarity">
    <text evidence="1">Belongs to the bacterial solute-binding protein 9 family.</text>
</comment>
<keyword evidence="5" id="KW-0406">Ion transport</keyword>
<keyword evidence="3" id="KW-0813">Transport</keyword>
<evidence type="ECO:0000313" key="8">
    <source>
        <dbReference type="EMBL" id="SMX50124.1"/>
    </source>
</evidence>
<evidence type="ECO:0000256" key="4">
    <source>
        <dbReference type="ARBA" id="ARBA00022729"/>
    </source>
</evidence>
<protein>
    <recommendedName>
        <fullName evidence="2">High-affinity zinc uptake system protein ZnuA</fullName>
    </recommendedName>
</protein>
<dbReference type="GO" id="GO:0006829">
    <property type="term" value="P:zinc ion transport"/>
    <property type="evidence" value="ECO:0007669"/>
    <property type="project" value="UniProtKB-KW"/>
</dbReference>
<evidence type="ECO:0000256" key="7">
    <source>
        <dbReference type="SAM" id="SignalP"/>
    </source>
</evidence>
<evidence type="ECO:0000256" key="5">
    <source>
        <dbReference type="ARBA" id="ARBA00022906"/>
    </source>
</evidence>
<evidence type="ECO:0000256" key="3">
    <source>
        <dbReference type="ARBA" id="ARBA00022448"/>
    </source>
</evidence>
<reference evidence="8 9" key="1">
    <citation type="submission" date="2017-05" db="EMBL/GenBank/DDBJ databases">
        <authorList>
            <person name="Song R."/>
            <person name="Chenine A.L."/>
            <person name="Ruprecht R.M."/>
        </authorList>
    </citation>
    <scope>NUCLEOTIDE SEQUENCE [LARGE SCALE GENOMIC DNA]</scope>
    <source>
        <strain evidence="8 9">CECT 8663</strain>
    </source>
</reference>
<keyword evidence="9" id="KW-1185">Reference proteome</keyword>
<dbReference type="SUPFAM" id="SSF53807">
    <property type="entry name" value="Helical backbone' metal receptor"/>
    <property type="match status" value="1"/>
</dbReference>
<evidence type="ECO:0000256" key="1">
    <source>
        <dbReference type="ARBA" id="ARBA00011028"/>
    </source>
</evidence>
<dbReference type="OrthoDB" id="7346865at2"/>
<sequence>MILRSACITLLLGTTSAFASAPKVVTDIPPIQSLVAMVMGQIGSPDALVEAGASPHDMALRPSQAQSLSKADLVIWIGPQMSPGFEDQLEVLAPNATQVALIDIEGAHLLPYRENALFEHDHHEDDHEEHDDHDEAHDDHDDHGEEHDEHGDEHDEKDDDGHDDHGHDNAPDGETTVDPHLWLDPENAMVWLPKIAQALASVDQDNSDQYLQNAAEAIDLIKAAQVQAQARLEPAKDVPLAAYHDAFQYYEQAFGLHVIGAISDSDAVQPGPKRIDTLRTAFESDQPVCFLMEPGANERLLTSVNWDPDTAQIARIDPLGGALETGAGLYPALIQDIATRIATCVTHQ</sequence>
<evidence type="ECO:0000256" key="6">
    <source>
        <dbReference type="SAM" id="MobiDB-lite"/>
    </source>
</evidence>
<dbReference type="GO" id="GO:0046872">
    <property type="term" value="F:metal ion binding"/>
    <property type="evidence" value="ECO:0007669"/>
    <property type="project" value="InterPro"/>
</dbReference>